<proteinExistence type="inferred from homology"/>
<dbReference type="EMBL" id="AGBW02012905">
    <property type="protein sequence ID" value="OWR44235.1"/>
    <property type="molecule type" value="Genomic_DNA"/>
</dbReference>
<evidence type="ECO:0000313" key="4">
    <source>
        <dbReference type="EMBL" id="OWR44235.1"/>
    </source>
</evidence>
<organism evidence="4 5">
    <name type="scientific">Danaus plexippus plexippus</name>
    <dbReference type="NCBI Taxonomy" id="278856"/>
    <lineage>
        <taxon>Eukaryota</taxon>
        <taxon>Metazoa</taxon>
        <taxon>Ecdysozoa</taxon>
        <taxon>Arthropoda</taxon>
        <taxon>Hexapoda</taxon>
        <taxon>Insecta</taxon>
        <taxon>Pterygota</taxon>
        <taxon>Neoptera</taxon>
        <taxon>Endopterygota</taxon>
        <taxon>Lepidoptera</taxon>
        <taxon>Glossata</taxon>
        <taxon>Ditrysia</taxon>
        <taxon>Papilionoidea</taxon>
        <taxon>Nymphalidae</taxon>
        <taxon>Danainae</taxon>
        <taxon>Danaini</taxon>
        <taxon>Danaina</taxon>
        <taxon>Danaus</taxon>
        <taxon>Danaus</taxon>
    </lineage>
</organism>
<comment type="caution">
    <text evidence="4">The sequence shown here is derived from an EMBL/GenBank/DDBJ whole genome shotgun (WGS) entry which is preliminary data.</text>
</comment>
<dbReference type="InterPro" id="IPR001254">
    <property type="entry name" value="Trypsin_dom"/>
</dbReference>
<keyword evidence="5" id="KW-1185">Reference proteome</keyword>
<dbReference type="InterPro" id="IPR043504">
    <property type="entry name" value="Peptidase_S1_PA_chymotrypsin"/>
</dbReference>
<dbReference type="STRING" id="278856.A0A212ERX9"/>
<dbReference type="Pfam" id="PF00089">
    <property type="entry name" value="Trypsin"/>
    <property type="match status" value="2"/>
</dbReference>
<name>A0A212ERX9_DANPL</name>
<dbReference type="InterPro" id="IPR009003">
    <property type="entry name" value="Peptidase_S1_PA"/>
</dbReference>
<evidence type="ECO:0000313" key="5">
    <source>
        <dbReference type="Proteomes" id="UP000007151"/>
    </source>
</evidence>
<dbReference type="AlphaFoldDB" id="A0A212ERX9"/>
<dbReference type="PROSITE" id="PS00135">
    <property type="entry name" value="TRYPSIN_SER"/>
    <property type="match status" value="2"/>
</dbReference>
<dbReference type="GO" id="GO:0004252">
    <property type="term" value="F:serine-type endopeptidase activity"/>
    <property type="evidence" value="ECO:0007669"/>
    <property type="project" value="InterPro"/>
</dbReference>
<dbReference type="InterPro" id="IPR033116">
    <property type="entry name" value="TRYPSIN_SER"/>
</dbReference>
<dbReference type="KEGG" id="dpl:KGM_206620"/>
<dbReference type="InterPro" id="IPR051487">
    <property type="entry name" value="Ser/Thr_Proteases_Immune/Dev"/>
</dbReference>
<evidence type="ECO:0000256" key="2">
    <source>
        <dbReference type="ARBA" id="ARBA00024195"/>
    </source>
</evidence>
<dbReference type="Gene3D" id="2.40.10.10">
    <property type="entry name" value="Trypsin-like serine proteases"/>
    <property type="match status" value="2"/>
</dbReference>
<evidence type="ECO:0000259" key="3">
    <source>
        <dbReference type="PROSITE" id="PS50240"/>
    </source>
</evidence>
<dbReference type="SMR" id="A0A212ERX9"/>
<dbReference type="InParanoid" id="A0A212ERX9"/>
<comment type="similarity">
    <text evidence="2">Belongs to the peptidase S1 family. CLIP subfamily.</text>
</comment>
<dbReference type="PROSITE" id="PS50240">
    <property type="entry name" value="TRYPSIN_DOM"/>
    <property type="match status" value="1"/>
</dbReference>
<reference evidence="4 5" key="1">
    <citation type="journal article" date="2011" name="Cell">
        <title>The monarch butterfly genome yields insights into long-distance migration.</title>
        <authorList>
            <person name="Zhan S."/>
            <person name="Merlin C."/>
            <person name="Boore J.L."/>
            <person name="Reppert S.M."/>
        </authorList>
    </citation>
    <scope>NUCLEOTIDE SEQUENCE [LARGE SCALE GENOMIC DNA]</scope>
    <source>
        <strain evidence="4">F-2</strain>
    </source>
</reference>
<gene>
    <name evidence="4" type="ORF">KGM_206620</name>
</gene>
<dbReference type="SMART" id="SM00020">
    <property type="entry name" value="Tryp_SPc"/>
    <property type="match status" value="1"/>
</dbReference>
<evidence type="ECO:0000256" key="1">
    <source>
        <dbReference type="ARBA" id="ARBA00023157"/>
    </source>
</evidence>
<dbReference type="GO" id="GO:0006508">
    <property type="term" value="P:proteolysis"/>
    <property type="evidence" value="ECO:0007669"/>
    <property type="project" value="InterPro"/>
</dbReference>
<sequence>MAVITNEICNVAVFGDIQSSNICTNTLGDKSTCRGDSGGPLVVQRRVRTVLTPKVQRAKLIIRLSEYLRGHAYEDGEDRVLNGCLIDTPLYTIGTVSLPTGLEIFDDFNGQVAIASGYGLTQDGGSISNSQFLSYVNMSVITNEVCNIAFFGNIRPSNICTSTQGGKSTCRGDSGGPLVVQRRDRTVLVGVTSFGIAFGCEIGWPAAFSRITSFLGFINDNL</sequence>
<protein>
    <submittedName>
        <fullName evidence="4">Chymotrypsin</fullName>
    </submittedName>
</protein>
<accession>A0A212ERX9</accession>
<dbReference type="Proteomes" id="UP000007151">
    <property type="component" value="Unassembled WGS sequence"/>
</dbReference>
<dbReference type="PANTHER" id="PTHR24256">
    <property type="entry name" value="TRYPTASE-RELATED"/>
    <property type="match status" value="1"/>
</dbReference>
<keyword evidence="1" id="KW-1015">Disulfide bond</keyword>
<feature type="domain" description="Peptidase S1" evidence="3">
    <location>
        <begin position="1"/>
        <end position="222"/>
    </location>
</feature>
<dbReference type="SUPFAM" id="SSF50494">
    <property type="entry name" value="Trypsin-like serine proteases"/>
    <property type="match status" value="2"/>
</dbReference>